<name>A0A1Q9BQR8_SYMMI</name>
<evidence type="ECO:0000313" key="2">
    <source>
        <dbReference type="Proteomes" id="UP000186817"/>
    </source>
</evidence>
<gene>
    <name evidence="1" type="ORF">AK812_SmicGene48023</name>
</gene>
<dbReference type="AlphaFoldDB" id="A0A1Q9BQR8"/>
<sequence>MIAAHRDEEKQAVQQIRQWLCEERKDWFTLNQLKTAKSKFVFNFNKQEVQNVIENMVKQGKMISAPITLPKVGQTTIFLPTYSCEKALGDVVPVKHDQNLVFTEEYNVERVCSRPSKKKGAPKRNTTADVDDVKLPQLELRTYVV</sequence>
<organism evidence="1 2">
    <name type="scientific">Symbiodinium microadriaticum</name>
    <name type="common">Dinoflagellate</name>
    <name type="synonym">Zooxanthella microadriatica</name>
    <dbReference type="NCBI Taxonomy" id="2951"/>
    <lineage>
        <taxon>Eukaryota</taxon>
        <taxon>Sar</taxon>
        <taxon>Alveolata</taxon>
        <taxon>Dinophyceae</taxon>
        <taxon>Suessiales</taxon>
        <taxon>Symbiodiniaceae</taxon>
        <taxon>Symbiodinium</taxon>
    </lineage>
</organism>
<reference evidence="1 2" key="1">
    <citation type="submission" date="2016-02" db="EMBL/GenBank/DDBJ databases">
        <title>Genome analysis of coral dinoflagellate symbionts highlights evolutionary adaptations to a symbiotic lifestyle.</title>
        <authorList>
            <person name="Aranda M."/>
            <person name="Li Y."/>
            <person name="Liew Y.J."/>
            <person name="Baumgarten S."/>
            <person name="Simakov O."/>
            <person name="Wilson M."/>
            <person name="Piel J."/>
            <person name="Ashoor H."/>
            <person name="Bougouffa S."/>
            <person name="Bajic V.B."/>
            <person name="Ryu T."/>
            <person name="Ravasi T."/>
            <person name="Bayer T."/>
            <person name="Micklem G."/>
            <person name="Kim H."/>
            <person name="Bhak J."/>
            <person name="Lajeunesse T.C."/>
            <person name="Voolstra C.R."/>
        </authorList>
    </citation>
    <scope>NUCLEOTIDE SEQUENCE [LARGE SCALE GENOMIC DNA]</scope>
    <source>
        <strain evidence="1 2">CCMP2467</strain>
    </source>
</reference>
<dbReference type="Proteomes" id="UP000186817">
    <property type="component" value="Unassembled WGS sequence"/>
</dbReference>
<evidence type="ECO:0000313" key="1">
    <source>
        <dbReference type="EMBL" id="OLP72924.1"/>
    </source>
</evidence>
<dbReference type="EMBL" id="LSRX01006904">
    <property type="protein sequence ID" value="OLP72924.1"/>
    <property type="molecule type" value="Genomic_DNA"/>
</dbReference>
<accession>A0A1Q9BQR8</accession>
<comment type="caution">
    <text evidence="1">The sequence shown here is derived from an EMBL/GenBank/DDBJ whole genome shotgun (WGS) entry which is preliminary data.</text>
</comment>
<keyword evidence="2" id="KW-1185">Reference proteome</keyword>
<proteinExistence type="predicted"/>
<protein>
    <submittedName>
        <fullName evidence="1">Uncharacterized protein</fullName>
    </submittedName>
</protein>